<feature type="transmembrane region" description="Helical" evidence="6">
    <location>
        <begin position="387"/>
        <end position="405"/>
    </location>
</feature>
<dbReference type="InterPro" id="IPR036259">
    <property type="entry name" value="MFS_trans_sf"/>
</dbReference>
<feature type="transmembrane region" description="Helical" evidence="6">
    <location>
        <begin position="287"/>
        <end position="308"/>
    </location>
</feature>
<evidence type="ECO:0000256" key="1">
    <source>
        <dbReference type="ARBA" id="ARBA00004651"/>
    </source>
</evidence>
<dbReference type="Gene3D" id="1.20.1250.20">
    <property type="entry name" value="MFS general substrate transporter like domains"/>
    <property type="match status" value="1"/>
</dbReference>
<keyword evidence="5 6" id="KW-0472">Membrane</keyword>
<feature type="transmembrane region" description="Helical" evidence="6">
    <location>
        <begin position="346"/>
        <end position="366"/>
    </location>
</feature>
<dbReference type="EMBL" id="BOPG01000048">
    <property type="protein sequence ID" value="GIJ59682.1"/>
    <property type="molecule type" value="Genomic_DNA"/>
</dbReference>
<evidence type="ECO:0000256" key="3">
    <source>
        <dbReference type="ARBA" id="ARBA00022692"/>
    </source>
</evidence>
<feature type="transmembrane region" description="Helical" evidence="6">
    <location>
        <begin position="63"/>
        <end position="83"/>
    </location>
</feature>
<dbReference type="GO" id="GO:0022857">
    <property type="term" value="F:transmembrane transporter activity"/>
    <property type="evidence" value="ECO:0007669"/>
    <property type="project" value="InterPro"/>
</dbReference>
<dbReference type="SUPFAM" id="SSF103473">
    <property type="entry name" value="MFS general substrate transporter"/>
    <property type="match status" value="1"/>
</dbReference>
<proteinExistence type="predicted"/>
<comment type="caution">
    <text evidence="7">The sequence shown here is derived from an EMBL/GenBank/DDBJ whole genome shotgun (WGS) entry which is preliminary data.</text>
</comment>
<feature type="transmembrane region" description="Helical" evidence="6">
    <location>
        <begin position="157"/>
        <end position="182"/>
    </location>
</feature>
<name>A0A8J4E590_9ACTN</name>
<keyword evidence="8" id="KW-1185">Reference proteome</keyword>
<dbReference type="PANTHER" id="PTHR23513:SF17">
    <property type="entry name" value="MEMBRANE PROTEIN"/>
    <property type="match status" value="1"/>
</dbReference>
<dbReference type="Pfam" id="PF07690">
    <property type="entry name" value="MFS_1"/>
    <property type="match status" value="1"/>
</dbReference>
<evidence type="ECO:0000256" key="2">
    <source>
        <dbReference type="ARBA" id="ARBA00022475"/>
    </source>
</evidence>
<evidence type="ECO:0000256" key="4">
    <source>
        <dbReference type="ARBA" id="ARBA00022989"/>
    </source>
</evidence>
<dbReference type="InterPro" id="IPR011701">
    <property type="entry name" value="MFS"/>
</dbReference>
<keyword evidence="4 6" id="KW-1133">Transmembrane helix</keyword>
<feature type="transmembrane region" description="Helical" evidence="6">
    <location>
        <begin position="411"/>
        <end position="431"/>
    </location>
</feature>
<evidence type="ECO:0000313" key="7">
    <source>
        <dbReference type="EMBL" id="GIJ59682.1"/>
    </source>
</evidence>
<reference evidence="7" key="1">
    <citation type="submission" date="2021-01" db="EMBL/GenBank/DDBJ databases">
        <title>Whole genome shotgun sequence of Virgisporangium aurantiacum NBRC 16421.</title>
        <authorList>
            <person name="Komaki H."/>
            <person name="Tamura T."/>
        </authorList>
    </citation>
    <scope>NUCLEOTIDE SEQUENCE</scope>
    <source>
        <strain evidence="7">NBRC 16421</strain>
    </source>
</reference>
<dbReference type="CDD" id="cd06173">
    <property type="entry name" value="MFS_MefA_like"/>
    <property type="match status" value="1"/>
</dbReference>
<dbReference type="GO" id="GO:0005886">
    <property type="term" value="C:plasma membrane"/>
    <property type="evidence" value="ECO:0007669"/>
    <property type="project" value="UniProtKB-SubCell"/>
</dbReference>
<accession>A0A8J4E590</accession>
<organism evidence="7 8">
    <name type="scientific">Virgisporangium aurantiacum</name>
    <dbReference type="NCBI Taxonomy" id="175570"/>
    <lineage>
        <taxon>Bacteria</taxon>
        <taxon>Bacillati</taxon>
        <taxon>Actinomycetota</taxon>
        <taxon>Actinomycetes</taxon>
        <taxon>Micromonosporales</taxon>
        <taxon>Micromonosporaceae</taxon>
        <taxon>Virgisporangium</taxon>
    </lineage>
</organism>
<sequence length="458" mass="48517">MATLEAVPSPGSTRSHNLRAVLRHRGFRRLLGVRMLSHVGDGWFQAGLAGSVLFNPEKATNPLAIAVGFALLLLPYSLVGPYVGGFLDRWSRRSILFVANLLRALLVIPAALLIFNADEGLGFLTLSFLIIGFNRFFVAGVSAAIPHVVEDRRLVTANSLATTMGSVCFALGLCTAFAALTAFDLASYHGYGVIASVAVVGYTASALLARWSFGKDDLGPDHPPSASLRNVLASSGREMVDGVRHLAAQRGAAYALLAQSGQRVLFGVLTLSALLMFRSPVAEDGDVSGAVPGLAAVFIGGGVGNLAASVLTPPLARRVAGWRWLTLLLALEGLAIAVFGPSFSPYLLAIAVFFVNLAGQGAKIIVDTDLQHECADDYRGRVFSLSDTMFNVSFVVGLFLGALVLPTDGRSVEVLFSVSLGFVVVAIWYAFTGGRWAMRVGDDIRQPEPEPETVAARV</sequence>
<dbReference type="PANTHER" id="PTHR23513">
    <property type="entry name" value="INTEGRAL MEMBRANE EFFLUX PROTEIN-RELATED"/>
    <property type="match status" value="1"/>
</dbReference>
<evidence type="ECO:0000256" key="6">
    <source>
        <dbReference type="SAM" id="Phobius"/>
    </source>
</evidence>
<feature type="transmembrane region" description="Helical" evidence="6">
    <location>
        <begin position="264"/>
        <end position="281"/>
    </location>
</feature>
<feature type="transmembrane region" description="Helical" evidence="6">
    <location>
        <begin position="95"/>
        <end position="115"/>
    </location>
</feature>
<evidence type="ECO:0000313" key="8">
    <source>
        <dbReference type="Proteomes" id="UP000612585"/>
    </source>
</evidence>
<comment type="subcellular location">
    <subcellularLocation>
        <location evidence="1">Cell membrane</location>
        <topology evidence="1">Multi-pass membrane protein</topology>
    </subcellularLocation>
</comment>
<dbReference type="Proteomes" id="UP000612585">
    <property type="component" value="Unassembled WGS sequence"/>
</dbReference>
<gene>
    <name evidence="7" type="ORF">Vau01_071980</name>
</gene>
<protein>
    <submittedName>
        <fullName evidence="7">MFS transporter</fullName>
    </submittedName>
</protein>
<keyword evidence="3 6" id="KW-0812">Transmembrane</keyword>
<dbReference type="AlphaFoldDB" id="A0A8J4E590"/>
<keyword evidence="2" id="KW-1003">Cell membrane</keyword>
<feature type="transmembrane region" description="Helical" evidence="6">
    <location>
        <begin position="188"/>
        <end position="209"/>
    </location>
</feature>
<feature type="transmembrane region" description="Helical" evidence="6">
    <location>
        <begin position="121"/>
        <end position="145"/>
    </location>
</feature>
<feature type="transmembrane region" description="Helical" evidence="6">
    <location>
        <begin position="320"/>
        <end position="340"/>
    </location>
</feature>
<evidence type="ECO:0000256" key="5">
    <source>
        <dbReference type="ARBA" id="ARBA00023136"/>
    </source>
</evidence>